<gene>
    <name evidence="1" type="ORF">LTR36_006866</name>
</gene>
<evidence type="ECO:0000313" key="2">
    <source>
        <dbReference type="Proteomes" id="UP001324427"/>
    </source>
</evidence>
<keyword evidence="2" id="KW-1185">Reference proteome</keyword>
<comment type="caution">
    <text evidence="1">The sequence shown here is derived from an EMBL/GenBank/DDBJ whole genome shotgun (WGS) entry which is preliminary data.</text>
</comment>
<dbReference type="AlphaFoldDB" id="A0AAV9JB79"/>
<reference evidence="1 2" key="1">
    <citation type="submission" date="2021-11" db="EMBL/GenBank/DDBJ databases">
        <title>Black yeast isolated from Biological Soil Crust.</title>
        <authorList>
            <person name="Kurbessoian T."/>
        </authorList>
    </citation>
    <scope>NUCLEOTIDE SEQUENCE [LARGE SCALE GENOMIC DNA]</scope>
    <source>
        <strain evidence="1 2">CCFEE 5522</strain>
    </source>
</reference>
<name>A0AAV9JB79_9PEZI</name>
<accession>A0AAV9JB79</accession>
<evidence type="ECO:0000313" key="1">
    <source>
        <dbReference type="EMBL" id="KAK4542409.1"/>
    </source>
</evidence>
<sequence>MVPEEKLPVRDSMLYETGVGVDLLAVLFGAVTGPYEVYGAGVGAEDELLFEVVTGEIGVEPVPELLLEFEAVESEPLEYGGGPYGGAVYGGGLISE</sequence>
<dbReference type="EMBL" id="JAVFHQ010000042">
    <property type="protein sequence ID" value="KAK4542409.1"/>
    <property type="molecule type" value="Genomic_DNA"/>
</dbReference>
<protein>
    <submittedName>
        <fullName evidence="1">Uncharacterized protein</fullName>
    </submittedName>
</protein>
<dbReference type="Proteomes" id="UP001324427">
    <property type="component" value="Unassembled WGS sequence"/>
</dbReference>
<proteinExistence type="predicted"/>
<organism evidence="1 2">
    <name type="scientific">Oleoguttula mirabilis</name>
    <dbReference type="NCBI Taxonomy" id="1507867"/>
    <lineage>
        <taxon>Eukaryota</taxon>
        <taxon>Fungi</taxon>
        <taxon>Dikarya</taxon>
        <taxon>Ascomycota</taxon>
        <taxon>Pezizomycotina</taxon>
        <taxon>Dothideomycetes</taxon>
        <taxon>Dothideomycetidae</taxon>
        <taxon>Mycosphaerellales</taxon>
        <taxon>Teratosphaeriaceae</taxon>
        <taxon>Oleoguttula</taxon>
    </lineage>
</organism>